<sequence>MSPLSRFSLSLLGLLCSPRPEPHPRQWRYPRLPPQILDTCPTTPMHTTSVRSDRLMTKKLRCQKANFKVKPQSQEVTEHLNGKVNRIWQWLVSGGQTQVVSRGLQAGLGLGLQFPGLGISLT</sequence>
<reference evidence="1" key="1">
    <citation type="submission" date="2018-02" db="EMBL/GenBank/DDBJ databases">
        <title>The genomes of Aspergillus section Nigri reveals drivers in fungal speciation.</title>
        <authorList>
            <consortium name="DOE Joint Genome Institute"/>
            <person name="Vesth T.C."/>
            <person name="Nybo J."/>
            <person name="Theobald S."/>
            <person name="Brandl J."/>
            <person name="Frisvad J.C."/>
            <person name="Nielsen K.F."/>
            <person name="Lyhne E.K."/>
            <person name="Kogle M.E."/>
            <person name="Kuo A."/>
            <person name="Riley R."/>
            <person name="Clum A."/>
            <person name="Nolan M."/>
            <person name="Lipzen A."/>
            <person name="Salamov A."/>
            <person name="Henrissat B."/>
            <person name="Wiebenga A."/>
            <person name="De vries R.P."/>
            <person name="Grigoriev I.V."/>
            <person name="Mortensen U.H."/>
            <person name="Andersen M.R."/>
            <person name="Baker S.E."/>
        </authorList>
    </citation>
    <scope>NUCLEOTIDE SEQUENCE</scope>
    <source>
        <strain evidence="1">CBS 621.78</strain>
    </source>
</reference>
<proteinExistence type="predicted"/>
<evidence type="ECO:0000313" key="1">
    <source>
        <dbReference type="EMBL" id="RAH42857.1"/>
    </source>
</evidence>
<keyword evidence="2" id="KW-1185">Reference proteome</keyword>
<protein>
    <submittedName>
        <fullName evidence="1">Uncharacterized protein</fullName>
    </submittedName>
</protein>
<accession>A0ACD1G0X4</accession>
<gene>
    <name evidence="1" type="ORF">BO95DRAFT_445585</name>
</gene>
<organism evidence="1 2">
    <name type="scientific">Aspergillus brunneoviolaceus CBS 621.78</name>
    <dbReference type="NCBI Taxonomy" id="1450534"/>
    <lineage>
        <taxon>Eukaryota</taxon>
        <taxon>Fungi</taxon>
        <taxon>Dikarya</taxon>
        <taxon>Ascomycota</taxon>
        <taxon>Pezizomycotina</taxon>
        <taxon>Eurotiomycetes</taxon>
        <taxon>Eurotiomycetidae</taxon>
        <taxon>Eurotiales</taxon>
        <taxon>Aspergillaceae</taxon>
        <taxon>Aspergillus</taxon>
        <taxon>Aspergillus subgen. Circumdati</taxon>
    </lineage>
</organism>
<dbReference type="Proteomes" id="UP000249057">
    <property type="component" value="Unassembled WGS sequence"/>
</dbReference>
<dbReference type="EMBL" id="KZ825369">
    <property type="protein sequence ID" value="RAH42857.1"/>
    <property type="molecule type" value="Genomic_DNA"/>
</dbReference>
<evidence type="ECO:0000313" key="2">
    <source>
        <dbReference type="Proteomes" id="UP000249057"/>
    </source>
</evidence>
<name>A0ACD1G0X4_9EURO</name>